<keyword evidence="2" id="KW-1185">Reference proteome</keyword>
<reference evidence="1" key="1">
    <citation type="journal article" date="2018" name="DNA Res.">
        <title>Multiple hybrid de novo genome assembly of finger millet, an orphan allotetraploid crop.</title>
        <authorList>
            <person name="Hatakeyama M."/>
            <person name="Aluri S."/>
            <person name="Balachadran M.T."/>
            <person name="Sivarajan S.R."/>
            <person name="Patrignani A."/>
            <person name="Gruter S."/>
            <person name="Poveda L."/>
            <person name="Shimizu-Inatsugi R."/>
            <person name="Baeten J."/>
            <person name="Francoijs K.J."/>
            <person name="Nataraja K.N."/>
            <person name="Reddy Y.A.N."/>
            <person name="Phadnis S."/>
            <person name="Ravikumar R.L."/>
            <person name="Schlapbach R."/>
            <person name="Sreeman S.M."/>
            <person name="Shimizu K.K."/>
        </authorList>
    </citation>
    <scope>NUCLEOTIDE SEQUENCE</scope>
</reference>
<proteinExistence type="predicted"/>
<dbReference type="AlphaFoldDB" id="A0AAV5EZV6"/>
<organism evidence="1 2">
    <name type="scientific">Eleusine coracana subsp. coracana</name>
    <dbReference type="NCBI Taxonomy" id="191504"/>
    <lineage>
        <taxon>Eukaryota</taxon>
        <taxon>Viridiplantae</taxon>
        <taxon>Streptophyta</taxon>
        <taxon>Embryophyta</taxon>
        <taxon>Tracheophyta</taxon>
        <taxon>Spermatophyta</taxon>
        <taxon>Magnoliopsida</taxon>
        <taxon>Liliopsida</taxon>
        <taxon>Poales</taxon>
        <taxon>Poaceae</taxon>
        <taxon>PACMAD clade</taxon>
        <taxon>Chloridoideae</taxon>
        <taxon>Cynodonteae</taxon>
        <taxon>Eleusininae</taxon>
        <taxon>Eleusine</taxon>
    </lineage>
</organism>
<evidence type="ECO:0000313" key="2">
    <source>
        <dbReference type="Proteomes" id="UP001054889"/>
    </source>
</evidence>
<comment type="caution">
    <text evidence="1">The sequence shown here is derived from an EMBL/GenBank/DDBJ whole genome shotgun (WGS) entry which is preliminary data.</text>
</comment>
<reference evidence="1" key="2">
    <citation type="submission" date="2021-12" db="EMBL/GenBank/DDBJ databases">
        <title>Resequencing data analysis of finger millet.</title>
        <authorList>
            <person name="Hatakeyama M."/>
            <person name="Aluri S."/>
            <person name="Balachadran M.T."/>
            <person name="Sivarajan S.R."/>
            <person name="Poveda L."/>
            <person name="Shimizu-Inatsugi R."/>
            <person name="Schlapbach R."/>
            <person name="Sreeman S.M."/>
            <person name="Shimizu K.K."/>
        </authorList>
    </citation>
    <scope>NUCLEOTIDE SEQUENCE</scope>
</reference>
<dbReference type="EMBL" id="BQKI01000080">
    <property type="protein sequence ID" value="GJN27968.1"/>
    <property type="molecule type" value="Genomic_DNA"/>
</dbReference>
<sequence>MMVKPIPESGCNFIARQSDRPKVFPMLWLITFWSALIQPFEYGSHLFQRSQSCLGETSTRSLLRASKLPATDRATTSTSLGSSRRLTSLFTTASSDSALRRLRSLMFRTNRLLLPSKEESAVMIWTERSVGGIMTSS</sequence>
<evidence type="ECO:0000313" key="1">
    <source>
        <dbReference type="EMBL" id="GJN27968.1"/>
    </source>
</evidence>
<gene>
    <name evidence="1" type="primary">gb16038</name>
    <name evidence="1" type="ORF">PR202_gb16038</name>
</gene>
<protein>
    <submittedName>
        <fullName evidence="1">Uncharacterized protein</fullName>
    </submittedName>
</protein>
<accession>A0AAV5EZV6</accession>
<name>A0AAV5EZV6_ELECO</name>
<dbReference type="Proteomes" id="UP001054889">
    <property type="component" value="Unassembled WGS sequence"/>
</dbReference>